<evidence type="ECO:0000256" key="2">
    <source>
        <dbReference type="SAM" id="SignalP"/>
    </source>
</evidence>
<evidence type="ECO:0000256" key="1">
    <source>
        <dbReference type="SAM" id="MobiDB-lite"/>
    </source>
</evidence>
<feature type="compositionally biased region" description="Gly residues" evidence="1">
    <location>
        <begin position="344"/>
        <end position="355"/>
    </location>
</feature>
<proteinExistence type="predicted"/>
<dbReference type="InterPro" id="IPR025584">
    <property type="entry name" value="Cthe_2159"/>
</dbReference>
<feature type="region of interest" description="Disordered" evidence="1">
    <location>
        <begin position="519"/>
        <end position="539"/>
    </location>
</feature>
<dbReference type="PROSITE" id="PS51257">
    <property type="entry name" value="PROKAR_LIPOPROTEIN"/>
    <property type="match status" value="1"/>
</dbReference>
<feature type="region of interest" description="Disordered" evidence="1">
    <location>
        <begin position="322"/>
        <end position="355"/>
    </location>
</feature>
<keyword evidence="2" id="KW-0732">Signal</keyword>
<evidence type="ECO:0000313" key="3">
    <source>
        <dbReference type="EMBL" id="HIT75233.1"/>
    </source>
</evidence>
<evidence type="ECO:0000313" key="4">
    <source>
        <dbReference type="Proteomes" id="UP000886842"/>
    </source>
</evidence>
<accession>A0A9D1GWW3</accession>
<dbReference type="Pfam" id="PF14262">
    <property type="entry name" value="Cthe_2159"/>
    <property type="match status" value="1"/>
</dbReference>
<comment type="caution">
    <text evidence="3">The sequence shown here is derived from an EMBL/GenBank/DDBJ whole genome shotgun (WGS) entry which is preliminary data.</text>
</comment>
<gene>
    <name evidence="3" type="ORF">IAA98_06590</name>
</gene>
<feature type="signal peptide" evidence="2">
    <location>
        <begin position="1"/>
        <end position="29"/>
    </location>
</feature>
<name>A0A9D1GWW3_9ACTN</name>
<sequence length="539" mass="52640">MTTHPFRPWRRRLVAGLAAMALTVGIVGCSVPGTSDPAGGEPATTGAAAVSTATGFSDNVESHADADDADYDQAEATTIDLADGSTSVSGQDEDGVEVDGDHVLISAPGTYVVSGILTDGQLEIDSEADGKVRIVMADASLTSTTGSPFVVTEADEVVLVLADGTVNDLTDGTGYDDDADDAPNAALFSMADLTIGGTGELHVTGNTNDGIATKDGLAILSGTVTVTAVDDGIRGKDYVDVTGGTVTVEAEDDAIKSDNEDDDTVGWVRISDGTVTITAGDDGIHAEGDLEIAGGTVTVAESVEGLEGVTVTVSGGVVDITSSDDGLNATAGSTTDESGDESGRGAGPGGGGGGMANDGSVLTICGGELTVDAEGDGLDSNGNLIVTGGVTVINGPTSNGNGALDANGTITVDGGTLVASGSSGMAESPAAGEAGWLAVAFDSTLEAGTTVVVLDGDTVIGSFTSTKAADSLVLSVDGITEGQTYTIATISDDRTAGWADGGSADGTTTLTEVTAGEAIAGGMGGGPGGGGPGGDRQPR</sequence>
<protein>
    <submittedName>
        <fullName evidence="3">Carbohydrate-binding domain-containing protein</fullName>
    </submittedName>
</protein>
<dbReference type="EMBL" id="DVLP01000201">
    <property type="protein sequence ID" value="HIT75233.1"/>
    <property type="molecule type" value="Genomic_DNA"/>
</dbReference>
<feature type="chain" id="PRO_5038497838" evidence="2">
    <location>
        <begin position="30"/>
        <end position="539"/>
    </location>
</feature>
<reference evidence="3" key="1">
    <citation type="submission" date="2020-10" db="EMBL/GenBank/DDBJ databases">
        <authorList>
            <person name="Gilroy R."/>
        </authorList>
    </citation>
    <scope>NUCLEOTIDE SEQUENCE</scope>
    <source>
        <strain evidence="3">ChiGjej1B1-24693</strain>
    </source>
</reference>
<dbReference type="AlphaFoldDB" id="A0A9D1GWW3"/>
<dbReference type="Proteomes" id="UP000886842">
    <property type="component" value="Unassembled WGS sequence"/>
</dbReference>
<reference evidence="3" key="2">
    <citation type="journal article" date="2021" name="PeerJ">
        <title>Extensive microbial diversity within the chicken gut microbiome revealed by metagenomics and culture.</title>
        <authorList>
            <person name="Gilroy R."/>
            <person name="Ravi A."/>
            <person name="Getino M."/>
            <person name="Pursley I."/>
            <person name="Horton D.L."/>
            <person name="Alikhan N.F."/>
            <person name="Baker D."/>
            <person name="Gharbi K."/>
            <person name="Hall N."/>
            <person name="Watson M."/>
            <person name="Adriaenssens E.M."/>
            <person name="Foster-Nyarko E."/>
            <person name="Jarju S."/>
            <person name="Secka A."/>
            <person name="Antonio M."/>
            <person name="Oren A."/>
            <person name="Chaudhuri R.R."/>
            <person name="La Ragione R."/>
            <person name="Hildebrand F."/>
            <person name="Pallen M.J."/>
        </authorList>
    </citation>
    <scope>NUCLEOTIDE SEQUENCE</scope>
    <source>
        <strain evidence="3">ChiGjej1B1-24693</strain>
    </source>
</reference>
<organism evidence="3 4">
    <name type="scientific">Candidatus Avipropionibacterium avicola</name>
    <dbReference type="NCBI Taxonomy" id="2840701"/>
    <lineage>
        <taxon>Bacteria</taxon>
        <taxon>Bacillati</taxon>
        <taxon>Actinomycetota</taxon>
        <taxon>Actinomycetes</taxon>
        <taxon>Propionibacteriales</taxon>
        <taxon>Propionibacteriaceae</taxon>
        <taxon>Propionibacteriaceae incertae sedis</taxon>
        <taxon>Candidatus Avipropionibacterium</taxon>
    </lineage>
</organism>